<feature type="compositionally biased region" description="Basic and acidic residues" evidence="1">
    <location>
        <begin position="191"/>
        <end position="207"/>
    </location>
</feature>
<feature type="region of interest" description="Disordered" evidence="1">
    <location>
        <begin position="176"/>
        <end position="237"/>
    </location>
</feature>
<feature type="compositionally biased region" description="Basic and acidic residues" evidence="1">
    <location>
        <begin position="1"/>
        <end position="11"/>
    </location>
</feature>
<accession>A0A4C1XUT0</accession>
<comment type="caution">
    <text evidence="2">The sequence shown here is derived from an EMBL/GenBank/DDBJ whole genome shotgun (WGS) entry which is preliminary data.</text>
</comment>
<dbReference type="Proteomes" id="UP000299102">
    <property type="component" value="Unassembled WGS sequence"/>
</dbReference>
<evidence type="ECO:0000313" key="2">
    <source>
        <dbReference type="EMBL" id="GBP66803.1"/>
    </source>
</evidence>
<organism evidence="2 3">
    <name type="scientific">Eumeta variegata</name>
    <name type="common">Bagworm moth</name>
    <name type="synonym">Eumeta japonica</name>
    <dbReference type="NCBI Taxonomy" id="151549"/>
    <lineage>
        <taxon>Eukaryota</taxon>
        <taxon>Metazoa</taxon>
        <taxon>Ecdysozoa</taxon>
        <taxon>Arthropoda</taxon>
        <taxon>Hexapoda</taxon>
        <taxon>Insecta</taxon>
        <taxon>Pterygota</taxon>
        <taxon>Neoptera</taxon>
        <taxon>Endopterygota</taxon>
        <taxon>Lepidoptera</taxon>
        <taxon>Glossata</taxon>
        <taxon>Ditrysia</taxon>
        <taxon>Tineoidea</taxon>
        <taxon>Psychidae</taxon>
        <taxon>Oiketicinae</taxon>
        <taxon>Eumeta</taxon>
    </lineage>
</organism>
<feature type="region of interest" description="Disordered" evidence="1">
    <location>
        <begin position="58"/>
        <end position="96"/>
    </location>
</feature>
<evidence type="ECO:0000313" key="3">
    <source>
        <dbReference type="Proteomes" id="UP000299102"/>
    </source>
</evidence>
<dbReference type="EMBL" id="BGZK01000967">
    <property type="protein sequence ID" value="GBP66803.1"/>
    <property type="molecule type" value="Genomic_DNA"/>
</dbReference>
<sequence length="237" mass="26601">MRDRNGRKWHNEGGVVQWTESEPPKLSLTARKATTKAVTSHLYSTKVTEPRKEFVEFAPPREGPAGARGVSARRRRPGREGSHLAHASRRNNGPGLPLAYLSRDRQTSGGHVSIRAIVHIVVQLSTTVTHNGRTGLMVYGCRRFETLDNSSTGVQKWPTIVDRETEDVDDEVIKSEEDNLESEPNLQILIRDVEMKESRVEKSNEERSNDEDEPLDDNTPLSKLSDGKKKISLQISL</sequence>
<proteinExistence type="predicted"/>
<protein>
    <submittedName>
        <fullName evidence="2">Uncharacterized protein</fullName>
    </submittedName>
</protein>
<dbReference type="AlphaFoldDB" id="A0A4C1XUT0"/>
<evidence type="ECO:0000256" key="1">
    <source>
        <dbReference type="SAM" id="MobiDB-lite"/>
    </source>
</evidence>
<keyword evidence="3" id="KW-1185">Reference proteome</keyword>
<name>A0A4C1XUT0_EUMVA</name>
<feature type="region of interest" description="Disordered" evidence="1">
    <location>
        <begin position="1"/>
        <end position="32"/>
    </location>
</feature>
<reference evidence="2 3" key="1">
    <citation type="journal article" date="2019" name="Commun. Biol.">
        <title>The bagworm genome reveals a unique fibroin gene that provides high tensile strength.</title>
        <authorList>
            <person name="Kono N."/>
            <person name="Nakamura H."/>
            <person name="Ohtoshi R."/>
            <person name="Tomita M."/>
            <person name="Numata K."/>
            <person name="Arakawa K."/>
        </authorList>
    </citation>
    <scope>NUCLEOTIDE SEQUENCE [LARGE SCALE GENOMIC DNA]</scope>
</reference>
<gene>
    <name evidence="2" type="ORF">EVAR_48211_1</name>
</gene>